<dbReference type="GO" id="GO:0016740">
    <property type="term" value="F:transferase activity"/>
    <property type="evidence" value="ECO:0007669"/>
    <property type="project" value="UniProtKB-KW"/>
</dbReference>
<dbReference type="GO" id="GO:0008270">
    <property type="term" value="F:zinc ion binding"/>
    <property type="evidence" value="ECO:0007669"/>
    <property type="project" value="UniProtKB-KW"/>
</dbReference>
<name>A0A813G4Q0_POLGL</name>
<evidence type="ECO:0000256" key="3">
    <source>
        <dbReference type="ARBA" id="ARBA00022723"/>
    </source>
</evidence>
<evidence type="ECO:0000256" key="7">
    <source>
        <dbReference type="ARBA" id="ARBA00022833"/>
    </source>
</evidence>
<dbReference type="GO" id="GO:0005737">
    <property type="term" value="C:cytoplasm"/>
    <property type="evidence" value="ECO:0007669"/>
    <property type="project" value="TreeGrafter"/>
</dbReference>
<feature type="compositionally biased region" description="Basic and acidic residues" evidence="8">
    <location>
        <begin position="81"/>
        <end position="95"/>
    </location>
</feature>
<keyword evidence="3" id="KW-0479">Metal-binding</keyword>
<evidence type="ECO:0000256" key="2">
    <source>
        <dbReference type="ARBA" id="ARBA00022679"/>
    </source>
</evidence>
<evidence type="ECO:0000256" key="6">
    <source>
        <dbReference type="ARBA" id="ARBA00022786"/>
    </source>
</evidence>
<dbReference type="Proteomes" id="UP000654075">
    <property type="component" value="Unassembled WGS sequence"/>
</dbReference>
<feature type="compositionally biased region" description="Basic and acidic residues" evidence="8">
    <location>
        <begin position="57"/>
        <end position="72"/>
    </location>
</feature>
<sequence>MAWFTTLEVEHLGEEDAGAKFEEAGEHSAEKFEAAPGLRRGAGEALLRQGYAPLASTEEKRREEQRREEKRGKVGYARLASMEEKRREEQRREEKRGKVGYARLASIEEKRREEKRREEKRGKVGYARLASMEEKRREEQRRDEKRGKVAYARLASIEEKRREEKRREDRFGSLFTGGASGDWRSCWDAEALAVRLVLELGLLGDPPTVAFSLTREMDKELRIAGDYPDYEDHASDAFHVVRRQLALNAAVKASLRKSQPELAYAVLEGRSSEGPRVEVVLTTGLRGAGHPPWGGVSRVPPALPLFKRPVALCAAAEAGASDATEVAAATEACMGHSQLQRERRAIFAARYATALLNATDSRMDENRTEGRSVSRGVPAAPEEVVPMQVADGSRRALACAHYLCRNCSSRVGGRCPLCRKQFAGVQELPDLKRDPIAWFEFAAGCTEEGTAAARPALPVGLPYTPSQASADEILAAPKPGCVTGSFDHEVDPQLLSQALDEGLWAEWDADEDGVISRQDFFDPRHGLLRWLLVHLVELRAESSAGAAPDVETDRAGWFRHLLLSKRGLGPFFQRPCASSAGLRRGDALRALLRLAGASSLERRRLEEFRSTVEQFWEKWDPSGSGLVPSHQLLQPAGPAQDLLWASASARLRCSLQRLADAGSSASSGAQGAGPGAYVIEISKLCRLLASLGRDGAGAERRKTGAEGRGFSSCAPASPRSLLQAVKGVHVARKNLGEDVDRLLYGESLSFALLALERFPSHIQVVRWACRLITFLLLGLSESTAALTPESSNWAQLLQVGLDSSAALLLASGKEIPRDLQAMAFQVVKSTMALCGSPCAAADPSFGSTVMSASLLLWLLSRGEAESCVLSLLTGLQTKPESPQVSSAACHSPAGRAVVSALTCLLLGDPAGLVLQMEAWGHSAPPPPLWTPLSTMAVTSITVGEPVEVCCQGGWLEGTVLRAPVSEPSQPRDECWMVACKGSSSSQGDSARIYSRHVWSPGWRLEAAAAFDRMRCTIFAHVAACEKLQSSGASLLQRWPTDAVHLRRELLASIVVQGLAPKALAVAPSPSGPVLRGAVGIPLHCGDKVWLSVSVERAKQLQTARHGDWSDHMGFCLDCPGRLVETLAAPPRVRVSHGSLGTFLWNPAAVTRAESSAEALPFEEQHGPLMVGDEVLLGSDQERAVPLQVGHGGWSARMAHALGRFGRLAGLNNRGDLRVDTPGCGVFLWNPASVGSSAFVTGFTSLQLLSAWVSGASPHCPEKLKELSSPNCGDDDPECPLEGPFHTVNQSVDDSFRYIKTSYCPPYDWSCLSNQKGRRPCARRQTFKIPLRPTIARSAVPLGLGWPAGKSSQEKDLTKLPSVAMNQGQPMLGAIGVLVNGVALNGVATKLSEALPSTTKLEGADCWVDFFD</sequence>
<evidence type="ECO:0000256" key="5">
    <source>
        <dbReference type="ARBA" id="ARBA00022771"/>
    </source>
</evidence>
<dbReference type="InterPro" id="IPR018247">
    <property type="entry name" value="EF_Hand_1_Ca_BS"/>
</dbReference>
<keyword evidence="2" id="KW-0808">Transferase</keyword>
<dbReference type="EMBL" id="CAJNNV010027654">
    <property type="protein sequence ID" value="CAE8621144.1"/>
    <property type="molecule type" value="Genomic_DNA"/>
</dbReference>
<proteinExistence type="predicted"/>
<protein>
    <recommendedName>
        <fullName evidence="9">Mind bomb SH3 repeat domain-containing protein</fullName>
    </recommendedName>
</protein>
<evidence type="ECO:0000256" key="1">
    <source>
        <dbReference type="ARBA" id="ARBA00004906"/>
    </source>
</evidence>
<feature type="domain" description="Mind bomb SH3 repeat" evidence="9">
    <location>
        <begin position="1169"/>
        <end position="1232"/>
    </location>
</feature>
<evidence type="ECO:0000256" key="4">
    <source>
        <dbReference type="ARBA" id="ARBA00022737"/>
    </source>
</evidence>
<evidence type="ECO:0000259" key="9">
    <source>
        <dbReference type="Pfam" id="PF18346"/>
    </source>
</evidence>
<evidence type="ECO:0000313" key="11">
    <source>
        <dbReference type="Proteomes" id="UP000654075"/>
    </source>
</evidence>
<evidence type="ECO:0000313" key="10">
    <source>
        <dbReference type="EMBL" id="CAE8621144.1"/>
    </source>
</evidence>
<dbReference type="PANTHER" id="PTHR24202:SF4">
    <property type="entry name" value="E3 UBIQUITIN-PROTEIN LIGASE MIB2-RELATED"/>
    <property type="match status" value="1"/>
</dbReference>
<dbReference type="InterPro" id="IPR040847">
    <property type="entry name" value="SH3_15"/>
</dbReference>
<keyword evidence="6" id="KW-0833">Ubl conjugation pathway</keyword>
<dbReference type="PROSITE" id="PS00018">
    <property type="entry name" value="EF_HAND_1"/>
    <property type="match status" value="1"/>
</dbReference>
<keyword evidence="5" id="KW-0863">Zinc-finger</keyword>
<organism evidence="10 11">
    <name type="scientific">Polarella glacialis</name>
    <name type="common">Dinoflagellate</name>
    <dbReference type="NCBI Taxonomy" id="89957"/>
    <lineage>
        <taxon>Eukaryota</taxon>
        <taxon>Sar</taxon>
        <taxon>Alveolata</taxon>
        <taxon>Dinophyceae</taxon>
        <taxon>Suessiales</taxon>
        <taxon>Suessiaceae</taxon>
        <taxon>Polarella</taxon>
    </lineage>
</organism>
<dbReference type="GO" id="GO:0016567">
    <property type="term" value="P:protein ubiquitination"/>
    <property type="evidence" value="ECO:0007669"/>
    <property type="project" value="UniProtKB-UniPathway"/>
</dbReference>
<gene>
    <name evidence="10" type="ORF">PGLA1383_LOCUS38667</name>
</gene>
<keyword evidence="11" id="KW-1185">Reference proteome</keyword>
<comment type="caution">
    <text evidence="10">The sequence shown here is derived from an EMBL/GenBank/DDBJ whole genome shotgun (WGS) entry which is preliminary data.</text>
</comment>
<keyword evidence="7" id="KW-0862">Zinc</keyword>
<dbReference type="Pfam" id="PF18346">
    <property type="entry name" value="SH3_15"/>
    <property type="match status" value="1"/>
</dbReference>
<comment type="pathway">
    <text evidence="1">Protein modification; protein ubiquitination.</text>
</comment>
<dbReference type="UniPathway" id="UPA00143"/>
<feature type="region of interest" description="Disordered" evidence="8">
    <location>
        <begin position="41"/>
        <end position="95"/>
    </location>
</feature>
<keyword evidence="4" id="KW-0677">Repeat</keyword>
<accession>A0A813G4Q0</accession>
<reference evidence="10" key="1">
    <citation type="submission" date="2021-02" db="EMBL/GenBank/DDBJ databases">
        <authorList>
            <person name="Dougan E. K."/>
            <person name="Rhodes N."/>
            <person name="Thang M."/>
            <person name="Chan C."/>
        </authorList>
    </citation>
    <scope>NUCLEOTIDE SEQUENCE</scope>
</reference>
<dbReference type="PANTHER" id="PTHR24202">
    <property type="entry name" value="E3 UBIQUITIN-PROTEIN LIGASE MIB2"/>
    <property type="match status" value="1"/>
</dbReference>
<evidence type="ECO:0000256" key="8">
    <source>
        <dbReference type="SAM" id="MobiDB-lite"/>
    </source>
</evidence>